<dbReference type="EC" id="4.2.1.1" evidence="5 10"/>
<dbReference type="InterPro" id="IPR036398">
    <property type="entry name" value="CA_dom_sf"/>
</dbReference>
<keyword evidence="6 10" id="KW-0479">Metal-binding</keyword>
<organism evidence="13 14">
    <name type="scientific">Sphenostylis stenocarpa</name>
    <dbReference type="NCBI Taxonomy" id="92480"/>
    <lineage>
        <taxon>Eukaryota</taxon>
        <taxon>Viridiplantae</taxon>
        <taxon>Streptophyta</taxon>
        <taxon>Embryophyta</taxon>
        <taxon>Tracheophyta</taxon>
        <taxon>Spermatophyta</taxon>
        <taxon>Magnoliopsida</taxon>
        <taxon>eudicotyledons</taxon>
        <taxon>Gunneridae</taxon>
        <taxon>Pentapetalae</taxon>
        <taxon>rosids</taxon>
        <taxon>fabids</taxon>
        <taxon>Fabales</taxon>
        <taxon>Fabaceae</taxon>
        <taxon>Papilionoideae</taxon>
        <taxon>50 kb inversion clade</taxon>
        <taxon>NPAAA clade</taxon>
        <taxon>indigoferoid/millettioid clade</taxon>
        <taxon>Phaseoleae</taxon>
        <taxon>Sphenostylis</taxon>
    </lineage>
</organism>
<dbReference type="EMBL" id="OY731398">
    <property type="protein sequence ID" value="CAJ1891718.1"/>
    <property type="molecule type" value="Genomic_DNA"/>
</dbReference>
<evidence type="ECO:0000256" key="1">
    <source>
        <dbReference type="ARBA" id="ARBA00001947"/>
    </source>
</evidence>
<evidence type="ECO:0000256" key="3">
    <source>
        <dbReference type="ARBA" id="ARBA00004470"/>
    </source>
</evidence>
<evidence type="ECO:0000256" key="6">
    <source>
        <dbReference type="ARBA" id="ARBA00022723"/>
    </source>
</evidence>
<evidence type="ECO:0000256" key="7">
    <source>
        <dbReference type="ARBA" id="ARBA00022833"/>
    </source>
</evidence>
<evidence type="ECO:0000313" key="14">
    <source>
        <dbReference type="Proteomes" id="UP001189624"/>
    </source>
</evidence>
<feature type="chain" id="PRO_5041515868" description="Carbonic anhydrase" evidence="10">
    <location>
        <begin position="26"/>
        <end position="273"/>
    </location>
</feature>
<evidence type="ECO:0000313" key="13">
    <source>
        <dbReference type="EMBL" id="CAJ1891718.1"/>
    </source>
</evidence>
<dbReference type="AlphaFoldDB" id="A0AA86VAC0"/>
<feature type="domain" description="Alpha-carbonic anhydrase" evidence="12">
    <location>
        <begin position="29"/>
        <end position="264"/>
    </location>
</feature>
<reference evidence="13" key="1">
    <citation type="submission" date="2023-10" db="EMBL/GenBank/DDBJ databases">
        <authorList>
            <person name="Domelevo Entfellner J.-B."/>
        </authorList>
    </citation>
    <scope>NUCLEOTIDE SEQUENCE</scope>
</reference>
<comment type="similarity">
    <text evidence="10">Belongs to the alpha-carbonic anhydrase family.</text>
</comment>
<dbReference type="GO" id="GO:0008270">
    <property type="term" value="F:zinc ion binding"/>
    <property type="evidence" value="ECO:0007669"/>
    <property type="project" value="UniProtKB-UniRule"/>
</dbReference>
<protein>
    <recommendedName>
        <fullName evidence="5 10">Carbonic anhydrase</fullName>
        <ecNumber evidence="5 10">4.2.1.1</ecNumber>
    </recommendedName>
</protein>
<comment type="catalytic activity">
    <reaction evidence="9 10">
        <text>hydrogencarbonate + H(+) = CO2 + H2O</text>
        <dbReference type="Rhea" id="RHEA:10748"/>
        <dbReference type="ChEBI" id="CHEBI:15377"/>
        <dbReference type="ChEBI" id="CHEBI:15378"/>
        <dbReference type="ChEBI" id="CHEBI:16526"/>
        <dbReference type="ChEBI" id="CHEBI:17544"/>
        <dbReference type="EC" id="4.2.1.1"/>
    </reaction>
</comment>
<dbReference type="SMART" id="SM01057">
    <property type="entry name" value="Carb_anhydrase"/>
    <property type="match status" value="1"/>
</dbReference>
<accession>A0AA86VAC0</accession>
<dbReference type="InterPro" id="IPR041891">
    <property type="entry name" value="Alpha_CA_prokaryot-like"/>
</dbReference>
<dbReference type="Gramene" id="rna-AYBTSS11_LOCUS2920">
    <property type="protein sequence ID" value="CAJ1891718.1"/>
    <property type="gene ID" value="gene-AYBTSS11_LOCUS2920"/>
</dbReference>
<dbReference type="CDD" id="cd03124">
    <property type="entry name" value="alpha_CA_prokaryotic_like"/>
    <property type="match status" value="1"/>
</dbReference>
<keyword evidence="8 10" id="KW-0456">Lyase</keyword>
<proteinExistence type="inferred from homology"/>
<comment type="subcellular location">
    <subcellularLocation>
        <location evidence="3">Plastid</location>
        <location evidence="3">Chloroplast stroma</location>
    </subcellularLocation>
</comment>
<dbReference type="SUPFAM" id="SSF51069">
    <property type="entry name" value="Carbonic anhydrase"/>
    <property type="match status" value="1"/>
</dbReference>
<evidence type="ECO:0000256" key="5">
    <source>
        <dbReference type="ARBA" id="ARBA00012925"/>
    </source>
</evidence>
<name>A0AA86VAC0_9FABA</name>
<evidence type="ECO:0000256" key="8">
    <source>
        <dbReference type="ARBA" id="ARBA00023239"/>
    </source>
</evidence>
<dbReference type="GO" id="GO:0006730">
    <property type="term" value="P:one-carbon metabolic process"/>
    <property type="evidence" value="ECO:0007669"/>
    <property type="project" value="TreeGrafter"/>
</dbReference>
<dbReference type="GO" id="GO:0004089">
    <property type="term" value="F:carbonate dehydratase activity"/>
    <property type="evidence" value="ECO:0007669"/>
    <property type="project" value="UniProtKB-UniRule"/>
</dbReference>
<evidence type="ECO:0000256" key="11">
    <source>
        <dbReference type="SAM" id="MobiDB-lite"/>
    </source>
</evidence>
<comment type="similarity">
    <text evidence="4">Belongs to the alpha-class carbonic anhydrase family.</text>
</comment>
<keyword evidence="7 10" id="KW-0862">Zinc</keyword>
<feature type="region of interest" description="Disordered" evidence="11">
    <location>
        <begin position="250"/>
        <end position="273"/>
    </location>
</feature>
<dbReference type="Proteomes" id="UP001189624">
    <property type="component" value="Chromosome 1"/>
</dbReference>
<feature type="signal peptide" evidence="10">
    <location>
        <begin position="1"/>
        <end position="25"/>
    </location>
</feature>
<dbReference type="Gene3D" id="3.10.200.10">
    <property type="entry name" value="Alpha carbonic anhydrase"/>
    <property type="match status" value="1"/>
</dbReference>
<dbReference type="Pfam" id="PF00194">
    <property type="entry name" value="Carb_anhydrase"/>
    <property type="match status" value="1"/>
</dbReference>
<keyword evidence="14" id="KW-1185">Reference proteome</keyword>
<evidence type="ECO:0000256" key="4">
    <source>
        <dbReference type="ARBA" id="ARBA00006365"/>
    </source>
</evidence>
<evidence type="ECO:0000256" key="10">
    <source>
        <dbReference type="RuleBase" id="RU367011"/>
    </source>
</evidence>
<gene>
    <name evidence="13" type="ORF">AYBTSS11_LOCUS2920</name>
</gene>
<dbReference type="InterPro" id="IPR023561">
    <property type="entry name" value="Carbonic_anhydrase_a-class"/>
</dbReference>
<dbReference type="PROSITE" id="PS00162">
    <property type="entry name" value="ALPHA_CA_1"/>
    <property type="match status" value="1"/>
</dbReference>
<sequence length="273" mass="30925">MQRQRHISIAISLISILFYSALTRALPAPEFGYNKDSGNGPEHWGDIKEEWAACKIGQIQSPIDLSSKSVQVIPMLEGLKYWTYNPQHATVLNIGNVIAVVWKGDAGSIDIDGTRFPLVQAHWHWPSEHTINGRRYDLELHMLHVSPQPDGTNKTAVVGILYKYGSPDPLLSKLGEYITDIPEKNQEKSVGVIDPSEFIKGSKMYYRYKGSLTTPPCTEGVIWTVHNKIRTVSKEQVKLLEDTYAKRNARPLQPQNEREIQLYVSKPKNKPQH</sequence>
<dbReference type="InterPro" id="IPR018338">
    <property type="entry name" value="Carbonic_anhydrase_a-class_CS"/>
</dbReference>
<dbReference type="InterPro" id="IPR001148">
    <property type="entry name" value="CA_dom"/>
</dbReference>
<comment type="cofactor">
    <cofactor evidence="1 10">
        <name>Zn(2+)</name>
        <dbReference type="ChEBI" id="CHEBI:29105"/>
    </cofactor>
</comment>
<dbReference type="GO" id="GO:0009570">
    <property type="term" value="C:chloroplast stroma"/>
    <property type="evidence" value="ECO:0007669"/>
    <property type="project" value="UniProtKB-SubCell"/>
</dbReference>
<keyword evidence="10" id="KW-0732">Signal</keyword>
<dbReference type="PANTHER" id="PTHR18952:SF223">
    <property type="entry name" value="CARBONIC ANHYDRASE"/>
    <property type="match status" value="1"/>
</dbReference>
<dbReference type="PANTHER" id="PTHR18952">
    <property type="entry name" value="CARBONIC ANHYDRASE"/>
    <property type="match status" value="1"/>
</dbReference>
<evidence type="ECO:0000256" key="2">
    <source>
        <dbReference type="ARBA" id="ARBA00002904"/>
    </source>
</evidence>
<comment type="function">
    <text evidence="2 10">Reversible hydration of carbon dioxide.</text>
</comment>
<evidence type="ECO:0000256" key="9">
    <source>
        <dbReference type="ARBA" id="ARBA00048348"/>
    </source>
</evidence>
<evidence type="ECO:0000259" key="12">
    <source>
        <dbReference type="PROSITE" id="PS51144"/>
    </source>
</evidence>
<dbReference type="PROSITE" id="PS51144">
    <property type="entry name" value="ALPHA_CA_2"/>
    <property type="match status" value="1"/>
</dbReference>